<name>A0A292PIH1_9PEZI</name>
<gene>
    <name evidence="1" type="ORF">GSTUAT00008799001</name>
</gene>
<proteinExistence type="predicted"/>
<dbReference type="SUPFAM" id="SSF54427">
    <property type="entry name" value="NTF2-like"/>
    <property type="match status" value="1"/>
</dbReference>
<evidence type="ECO:0000313" key="1">
    <source>
        <dbReference type="EMBL" id="CUS07119.1"/>
    </source>
</evidence>
<dbReference type="Gene3D" id="3.10.450.50">
    <property type="match status" value="1"/>
</dbReference>
<sequence length="145" mass="16382">MRLPKTPYPTPSEIRHAFALLSQRSSFGTFFDEHVSETVDWTAMGVDYPLAGHWRTREEFLRCAYDKLHSVLDDDGLVLDVVDVHGGGMDEWAVVELRGRGRCRNGMDFPNTYAWIVKFGGDRRVVRVTAYLDTGLVARAFAANS</sequence>
<dbReference type="AlphaFoldDB" id="A0A292PIH1"/>
<protein>
    <recommendedName>
        <fullName evidence="3">SnoaL-like domain-containing protein</fullName>
    </recommendedName>
</protein>
<keyword evidence="2" id="KW-1185">Reference proteome</keyword>
<evidence type="ECO:0008006" key="3">
    <source>
        <dbReference type="Google" id="ProtNLM"/>
    </source>
</evidence>
<reference evidence="1" key="1">
    <citation type="submission" date="2015-10" db="EMBL/GenBank/DDBJ databases">
        <authorList>
            <person name="Regsiter A."/>
            <person name="william w."/>
        </authorList>
    </citation>
    <scope>NUCLEOTIDE SEQUENCE</scope>
    <source>
        <strain evidence="1">Montdore</strain>
    </source>
</reference>
<accession>A0A292PIH1</accession>
<organism evidence="1 2">
    <name type="scientific">Tuber aestivum</name>
    <name type="common">summer truffle</name>
    <dbReference type="NCBI Taxonomy" id="59557"/>
    <lineage>
        <taxon>Eukaryota</taxon>
        <taxon>Fungi</taxon>
        <taxon>Dikarya</taxon>
        <taxon>Ascomycota</taxon>
        <taxon>Pezizomycotina</taxon>
        <taxon>Pezizomycetes</taxon>
        <taxon>Pezizales</taxon>
        <taxon>Tuberaceae</taxon>
        <taxon>Tuber</taxon>
    </lineage>
</organism>
<evidence type="ECO:0000313" key="2">
    <source>
        <dbReference type="Proteomes" id="UP001412239"/>
    </source>
</evidence>
<dbReference type="Proteomes" id="UP001412239">
    <property type="component" value="Unassembled WGS sequence"/>
</dbReference>
<dbReference type="InterPro" id="IPR032710">
    <property type="entry name" value="NTF2-like_dom_sf"/>
</dbReference>
<dbReference type="EMBL" id="LN891247">
    <property type="protein sequence ID" value="CUS07119.1"/>
    <property type="molecule type" value="Genomic_DNA"/>
</dbReference>